<protein>
    <submittedName>
        <fullName evidence="4">Aspartic protease pepA</fullName>
    </submittedName>
</protein>
<organism evidence="4 5">
    <name type="scientific">Penicillium atrosanguineum</name>
    <dbReference type="NCBI Taxonomy" id="1132637"/>
    <lineage>
        <taxon>Eukaryota</taxon>
        <taxon>Fungi</taxon>
        <taxon>Dikarya</taxon>
        <taxon>Ascomycota</taxon>
        <taxon>Pezizomycotina</taxon>
        <taxon>Eurotiomycetes</taxon>
        <taxon>Eurotiomycetidae</taxon>
        <taxon>Eurotiales</taxon>
        <taxon>Aspergillaceae</taxon>
        <taxon>Penicillium</taxon>
    </lineage>
</organism>
<evidence type="ECO:0000313" key="4">
    <source>
        <dbReference type="EMBL" id="KAJ5307776.1"/>
    </source>
</evidence>
<dbReference type="InterPro" id="IPR021109">
    <property type="entry name" value="Peptidase_aspartic_dom_sf"/>
</dbReference>
<dbReference type="EMBL" id="JAPZBO010000008">
    <property type="protein sequence ID" value="KAJ5307776.1"/>
    <property type="molecule type" value="Genomic_DNA"/>
</dbReference>
<dbReference type="PANTHER" id="PTHR47966:SF2">
    <property type="entry name" value="ASPERGILLOPEPSIN-1-RELATED"/>
    <property type="match status" value="1"/>
</dbReference>
<reference evidence="4" key="1">
    <citation type="submission" date="2022-12" db="EMBL/GenBank/DDBJ databases">
        <authorList>
            <person name="Petersen C."/>
        </authorList>
    </citation>
    <scope>NUCLEOTIDE SEQUENCE</scope>
    <source>
        <strain evidence="4">IBT 21472</strain>
    </source>
</reference>
<dbReference type="Pfam" id="PF00026">
    <property type="entry name" value="Asp"/>
    <property type="match status" value="1"/>
</dbReference>
<dbReference type="Gene3D" id="2.40.70.10">
    <property type="entry name" value="Acid Proteases"/>
    <property type="match status" value="2"/>
</dbReference>
<evidence type="ECO:0000313" key="5">
    <source>
        <dbReference type="Proteomes" id="UP001147746"/>
    </source>
</evidence>
<evidence type="ECO:0000256" key="2">
    <source>
        <dbReference type="ARBA" id="ARBA00022801"/>
    </source>
</evidence>
<keyword evidence="2" id="KW-0378">Hydrolase</keyword>
<dbReference type="GO" id="GO:0004190">
    <property type="term" value="F:aspartic-type endopeptidase activity"/>
    <property type="evidence" value="ECO:0007669"/>
    <property type="project" value="InterPro"/>
</dbReference>
<comment type="caution">
    <text evidence="4">The sequence shown here is derived from an EMBL/GenBank/DDBJ whole genome shotgun (WGS) entry which is preliminary data.</text>
</comment>
<dbReference type="SUPFAM" id="SSF50630">
    <property type="entry name" value="Acid proteases"/>
    <property type="match status" value="1"/>
</dbReference>
<proteinExistence type="inferred from homology"/>
<dbReference type="PANTHER" id="PTHR47966">
    <property type="entry name" value="BETA-SITE APP-CLEAVING ENZYME, ISOFORM A-RELATED"/>
    <property type="match status" value="1"/>
</dbReference>
<keyword evidence="5" id="KW-1185">Reference proteome</keyword>
<reference evidence="4" key="2">
    <citation type="journal article" date="2023" name="IMA Fungus">
        <title>Comparative genomic study of the Penicillium genus elucidates a diverse pangenome and 15 lateral gene transfer events.</title>
        <authorList>
            <person name="Petersen C."/>
            <person name="Sorensen T."/>
            <person name="Nielsen M.R."/>
            <person name="Sondergaard T.E."/>
            <person name="Sorensen J.L."/>
            <person name="Fitzpatrick D.A."/>
            <person name="Frisvad J.C."/>
            <person name="Nielsen K.L."/>
        </authorList>
    </citation>
    <scope>NUCLEOTIDE SEQUENCE</scope>
    <source>
        <strain evidence="4">IBT 21472</strain>
    </source>
</reference>
<dbReference type="Proteomes" id="UP001147746">
    <property type="component" value="Unassembled WGS sequence"/>
</dbReference>
<dbReference type="InterPro" id="IPR033121">
    <property type="entry name" value="PEPTIDASE_A1"/>
</dbReference>
<sequence length="365" mass="38862">MKWSTVKYAYAVAILNGWATSASPLMSRGRFSLPTFKGPKNDLAARSIGSTPSSATTNFLNITLGDHQTFLMEIDTGSSALWLFTTTNTPANETNGHPLYNPDDSSTYANADGYHFDIEYADGTGLSGPVGTEDVTIGGITVQSQYIGVPDDVRTDPNVLQAGCLGMAPNPFTMTPGDQKTWHQNAEPMLDEPLWTVDFRSDRPGSMDFGYIDSSKYTGEISYVPCDFSSGAWSFNITQWNVPGDSLIGGLLNMIADTGTPATTLPVGVTDYYYSNIDGSSRDPSDDTAYIIPCDSSPPDLTLGFDGGSVTIPGSQINQGTVDGGCRGALYITTSGGNLGSAMFDSNFVVYSQTNARIGFAPKSN</sequence>
<comment type="similarity">
    <text evidence="1">Belongs to the peptidase A1 family.</text>
</comment>
<dbReference type="AlphaFoldDB" id="A0A9W9L317"/>
<dbReference type="InterPro" id="IPR001461">
    <property type="entry name" value="Aspartic_peptidase_A1"/>
</dbReference>
<dbReference type="PRINTS" id="PR00792">
    <property type="entry name" value="PEPSIN"/>
</dbReference>
<feature type="active site" evidence="3">
    <location>
        <position position="257"/>
    </location>
</feature>
<dbReference type="GO" id="GO:0006508">
    <property type="term" value="P:proteolysis"/>
    <property type="evidence" value="ECO:0007669"/>
    <property type="project" value="UniProtKB-KW"/>
</dbReference>
<dbReference type="PROSITE" id="PS51767">
    <property type="entry name" value="PEPTIDASE_A1"/>
    <property type="match status" value="1"/>
</dbReference>
<feature type="active site" evidence="3">
    <location>
        <position position="75"/>
    </location>
</feature>
<evidence type="ECO:0000256" key="3">
    <source>
        <dbReference type="PIRSR" id="PIRSR601461-1"/>
    </source>
</evidence>
<accession>A0A9W9L317</accession>
<name>A0A9W9L317_9EURO</name>
<evidence type="ECO:0000256" key="1">
    <source>
        <dbReference type="ARBA" id="ARBA00007447"/>
    </source>
</evidence>
<gene>
    <name evidence="4" type="ORF">N7476_008432</name>
</gene>
<keyword evidence="4" id="KW-0645">Protease</keyword>